<gene>
    <name evidence="2" type="ORF">AN484_22985</name>
</gene>
<dbReference type="PATRIC" id="fig|1710896.3.peg.963"/>
<name>A0A1B7WRU3_APHFL</name>
<dbReference type="GO" id="GO:0016757">
    <property type="term" value="F:glycosyltransferase activity"/>
    <property type="evidence" value="ECO:0007669"/>
    <property type="project" value="TreeGrafter"/>
</dbReference>
<evidence type="ECO:0008006" key="4">
    <source>
        <dbReference type="Google" id="ProtNLM"/>
    </source>
</evidence>
<dbReference type="Proteomes" id="UP000092093">
    <property type="component" value="Unassembled WGS sequence"/>
</dbReference>
<reference evidence="2 3" key="1">
    <citation type="submission" date="2015-09" db="EMBL/GenBank/DDBJ databases">
        <title>Aphanizomenon flos-aquae WA102.</title>
        <authorList>
            <person name="Driscoll C."/>
        </authorList>
    </citation>
    <scope>NUCLEOTIDE SEQUENCE [LARGE SCALE GENOMIC DNA]</scope>
    <source>
        <strain evidence="2">WA102</strain>
    </source>
</reference>
<comment type="caution">
    <text evidence="2">The sequence shown here is derived from an EMBL/GenBank/DDBJ whole genome shotgun (WGS) entry which is preliminary data.</text>
</comment>
<dbReference type="Pfam" id="PF13692">
    <property type="entry name" value="Glyco_trans_1_4"/>
    <property type="match status" value="1"/>
</dbReference>
<proteinExistence type="predicted"/>
<dbReference type="PANTHER" id="PTHR46401:SF2">
    <property type="entry name" value="GLYCOSYLTRANSFERASE WBBK-RELATED"/>
    <property type="match status" value="1"/>
</dbReference>
<sequence>MAESVSINKTLNLSEIKKDLPRLLLVSEASLDIQRTGLNRTLLNLFAEYPADRFMVYSPKSTWKNYPTSPPLDQNVATFPDQFLPRINNRIGSILNPIFQAIDSQLLDSLPIAEQEKIREFAPEVILICPVGIVGLLMGYKVAQSFQCPFISYFMDDFLYENHQRWLSGELQSLGRNVLEKASAWLMISSQLEKELINRYQLSPKRSLIVHNPVDLSNKSFPEFSQKSGGTFRVVYAGAIWTMHYDALAVIAEAIYELKCSGVDIELVLHTAPNCWDLYQENWKKWDVKYGSFIPYEQLNQALQKADLLLVVSSFLTEYTHITGSSVQTKLTDYMASGRPILACGPSYAACNQFIKTWNCGLVCETNRVDQIQETLLKQIQNPKQLDSLARTAFKVVTDNFESSKVISNLYQFIQDSI</sequence>
<keyword evidence="1" id="KW-0808">Transferase</keyword>
<dbReference type="PANTHER" id="PTHR46401">
    <property type="entry name" value="GLYCOSYLTRANSFERASE WBBK-RELATED"/>
    <property type="match status" value="1"/>
</dbReference>
<protein>
    <recommendedName>
        <fullName evidence="4">Glycosyltransferase</fullName>
    </recommendedName>
</protein>
<dbReference type="Gene3D" id="3.40.50.2000">
    <property type="entry name" value="Glycogen Phosphorylase B"/>
    <property type="match status" value="1"/>
</dbReference>
<evidence type="ECO:0000256" key="1">
    <source>
        <dbReference type="ARBA" id="ARBA00022679"/>
    </source>
</evidence>
<organism evidence="2 3">
    <name type="scientific">Aphanizomenon flos-aquae WA102</name>
    <dbReference type="NCBI Taxonomy" id="1710896"/>
    <lineage>
        <taxon>Bacteria</taxon>
        <taxon>Bacillati</taxon>
        <taxon>Cyanobacteriota</taxon>
        <taxon>Cyanophyceae</taxon>
        <taxon>Nostocales</taxon>
        <taxon>Aphanizomenonaceae</taxon>
        <taxon>Aphanizomenon</taxon>
    </lineage>
</organism>
<dbReference type="GO" id="GO:0009103">
    <property type="term" value="P:lipopolysaccharide biosynthetic process"/>
    <property type="evidence" value="ECO:0007669"/>
    <property type="project" value="TreeGrafter"/>
</dbReference>
<accession>A0A1B7WRU3</accession>
<dbReference type="SUPFAM" id="SSF53756">
    <property type="entry name" value="UDP-Glycosyltransferase/glycogen phosphorylase"/>
    <property type="match status" value="1"/>
</dbReference>
<evidence type="ECO:0000313" key="3">
    <source>
        <dbReference type="Proteomes" id="UP000092093"/>
    </source>
</evidence>
<dbReference type="AlphaFoldDB" id="A0A1B7WRU3"/>
<evidence type="ECO:0000313" key="2">
    <source>
        <dbReference type="EMBL" id="OBQ39817.1"/>
    </source>
</evidence>
<dbReference type="EMBL" id="LJOW01000188">
    <property type="protein sequence ID" value="OBQ39817.1"/>
    <property type="molecule type" value="Genomic_DNA"/>
</dbReference>